<name>A0A2N0ZLP9_9BACI</name>
<accession>A0A2N0ZLP9</accession>
<protein>
    <recommendedName>
        <fullName evidence="2">DUF6449 domain-containing protein</fullName>
    </recommendedName>
</protein>
<sequence length="648" mass="75474">MQSKTSLINKEIIKSIFRSVGWVSILYFLCLIFILPLNMFILFSNGQGQFYYYDNLFSYNFFYQAALMIGIPVILSMFLFRFLQVKQYSDFIHSLPIKRTSIFHQYTLLGYFILITPIVLIAGVILLLYSPLELNGYFPLTDIFEWLGLTILFNTVFYIAGVAVAMISGISIVQGVLTYIALLLPLGLLILISYNLQYFLFGFSAEYILQNKLDFISPLVVAAQINYYSLSTIQLVLYIGLIIVLYFTALFLYKKRNVESVSHALVFPILKPFFKYGVTFCMMLLGVLYFGEMQGDRTWVMIGYIFGAILGYLIAEMVLQKSWRITVHLKGFILYCAAIICLVVLLKMDLMFFEKKMPAMNEIESVHFSEGYYGYYLEEDQEQYSLKERDNIHFVQQLHKSILNNHEGKRLDSRFGDSAFFAYKLKNGKKVVREYKIDKKNYEGMYKLIFESEEYKIATNDIFSINENEVSKIMIHSNSIVDKITSINKHEEKLEFIKALKQDILTSKYEDMQEMTNPYASINIITDKDDIYLDWNYYNKEVEAWLNNHGYSDVRLTGDDLDYALIVKKDAVEINDRQSYEEIRDTIEKSPNKLKIEKTSDLEETLVKTRPFVDGDYVIVYYYKDINQVEISGISAKDAPEFIKNNLK</sequence>
<keyword evidence="1" id="KW-0472">Membrane</keyword>
<dbReference type="RefSeq" id="WP_066199269.1">
    <property type="nucleotide sequence ID" value="NZ_JARMMB010000013.1"/>
</dbReference>
<dbReference type="Proteomes" id="UP000233343">
    <property type="component" value="Unassembled WGS sequence"/>
</dbReference>
<feature type="transmembrane region" description="Helical" evidence="1">
    <location>
        <begin position="176"/>
        <end position="196"/>
    </location>
</feature>
<evidence type="ECO:0000256" key="1">
    <source>
        <dbReference type="SAM" id="Phobius"/>
    </source>
</evidence>
<evidence type="ECO:0000313" key="4">
    <source>
        <dbReference type="Proteomes" id="UP000233343"/>
    </source>
</evidence>
<dbReference type="InterPro" id="IPR045611">
    <property type="entry name" value="DUF6449"/>
</dbReference>
<evidence type="ECO:0000313" key="3">
    <source>
        <dbReference type="EMBL" id="PKG30406.1"/>
    </source>
</evidence>
<feature type="transmembrane region" description="Helical" evidence="1">
    <location>
        <begin position="273"/>
        <end position="291"/>
    </location>
</feature>
<dbReference type="AlphaFoldDB" id="A0A2N0ZLP9"/>
<gene>
    <name evidence="3" type="ORF">CWS20_05280</name>
</gene>
<feature type="transmembrane region" description="Helical" evidence="1">
    <location>
        <begin position="297"/>
        <end position="319"/>
    </location>
</feature>
<organism evidence="3 4">
    <name type="scientific">Cytobacillus horneckiae</name>
    <dbReference type="NCBI Taxonomy" id="549687"/>
    <lineage>
        <taxon>Bacteria</taxon>
        <taxon>Bacillati</taxon>
        <taxon>Bacillota</taxon>
        <taxon>Bacilli</taxon>
        <taxon>Bacillales</taxon>
        <taxon>Bacillaceae</taxon>
        <taxon>Cytobacillus</taxon>
    </lineage>
</organism>
<feature type="transmembrane region" description="Helical" evidence="1">
    <location>
        <begin position="143"/>
        <end position="164"/>
    </location>
</feature>
<feature type="transmembrane region" description="Helical" evidence="1">
    <location>
        <begin position="20"/>
        <end position="41"/>
    </location>
</feature>
<dbReference type="EMBL" id="PISD01000008">
    <property type="protein sequence ID" value="PKG30406.1"/>
    <property type="molecule type" value="Genomic_DNA"/>
</dbReference>
<reference evidence="3 4" key="1">
    <citation type="journal article" date="2010" name="Int. J. Syst. Evol. Microbiol.">
        <title>Bacillus horneckiae sp. nov., isolated from a spacecraft-assembly clean room.</title>
        <authorList>
            <person name="Vaishampayan P."/>
            <person name="Probst A."/>
            <person name="Krishnamurthi S."/>
            <person name="Ghosh S."/>
            <person name="Osman S."/>
            <person name="McDowall A."/>
            <person name="Ruckmani A."/>
            <person name="Mayilraj S."/>
            <person name="Venkateswaran K."/>
        </authorList>
    </citation>
    <scope>NUCLEOTIDE SEQUENCE [LARGE SCALE GENOMIC DNA]</scope>
    <source>
        <strain evidence="4">1PO1SC</strain>
    </source>
</reference>
<evidence type="ECO:0000259" key="2">
    <source>
        <dbReference type="Pfam" id="PF20047"/>
    </source>
</evidence>
<feature type="transmembrane region" description="Helical" evidence="1">
    <location>
        <begin position="61"/>
        <end position="83"/>
    </location>
</feature>
<comment type="caution">
    <text evidence="3">The sequence shown here is derived from an EMBL/GenBank/DDBJ whole genome shotgun (WGS) entry which is preliminary data.</text>
</comment>
<dbReference type="Pfam" id="PF20047">
    <property type="entry name" value="DUF6449"/>
    <property type="match status" value="1"/>
</dbReference>
<feature type="transmembrane region" description="Helical" evidence="1">
    <location>
        <begin position="108"/>
        <end position="131"/>
    </location>
</feature>
<feature type="transmembrane region" description="Helical" evidence="1">
    <location>
        <begin position="331"/>
        <end position="353"/>
    </location>
</feature>
<keyword evidence="1" id="KW-1133">Transmembrane helix</keyword>
<feature type="domain" description="DUF6449" evidence="2">
    <location>
        <begin position="423"/>
        <end position="541"/>
    </location>
</feature>
<keyword evidence="1" id="KW-0812">Transmembrane</keyword>
<proteinExistence type="predicted"/>
<keyword evidence="4" id="KW-1185">Reference proteome</keyword>
<feature type="transmembrane region" description="Helical" evidence="1">
    <location>
        <begin position="235"/>
        <end position="253"/>
    </location>
</feature>